<comment type="caution">
    <text evidence="3">The sequence shown here is derived from an EMBL/GenBank/DDBJ whole genome shotgun (WGS) entry which is preliminary data.</text>
</comment>
<dbReference type="EMBL" id="WKKI01000002">
    <property type="protein sequence ID" value="MRX70804.1"/>
    <property type="molecule type" value="Genomic_DNA"/>
</dbReference>
<dbReference type="OrthoDB" id="9776196at2"/>
<name>A0A7X2LYN0_9BACI</name>
<dbReference type="RefSeq" id="WP_154305943.1">
    <property type="nucleotide sequence ID" value="NZ_WKKI01000002.1"/>
</dbReference>
<evidence type="ECO:0000256" key="1">
    <source>
        <dbReference type="ARBA" id="ARBA00009108"/>
    </source>
</evidence>
<dbReference type="PANTHER" id="PTHR37313:SF2">
    <property type="entry name" value="UPF0749 PROTEIN YLXX"/>
    <property type="match status" value="1"/>
</dbReference>
<dbReference type="InterPro" id="IPR010273">
    <property type="entry name" value="DUF881"/>
</dbReference>
<feature type="coiled-coil region" evidence="2">
    <location>
        <begin position="50"/>
        <end position="91"/>
    </location>
</feature>
<accession>A0A7X2LYN0</accession>
<reference evidence="3 4" key="1">
    <citation type="submission" date="2019-11" db="EMBL/GenBank/DDBJ databases">
        <title>Bacillus lacus genome.</title>
        <authorList>
            <person name="Allen C.J."/>
            <person name="Newman J.D."/>
        </authorList>
    </citation>
    <scope>NUCLEOTIDE SEQUENCE [LARGE SCALE GENOMIC DNA]</scope>
    <source>
        <strain evidence="3 4">KCTC 33946</strain>
    </source>
</reference>
<dbReference type="PANTHER" id="PTHR37313">
    <property type="entry name" value="UPF0749 PROTEIN RV1825"/>
    <property type="match status" value="1"/>
</dbReference>
<organism evidence="3 4">
    <name type="scientific">Metabacillus lacus</name>
    <dbReference type="NCBI Taxonomy" id="1983721"/>
    <lineage>
        <taxon>Bacteria</taxon>
        <taxon>Bacillati</taxon>
        <taxon>Bacillota</taxon>
        <taxon>Bacilli</taxon>
        <taxon>Bacillales</taxon>
        <taxon>Bacillaceae</taxon>
        <taxon>Metabacillus</taxon>
    </lineage>
</organism>
<sequence>MKSKSVIFSLIMLVAGFLISFSYQLTKEQQVLHPLSTEQWEKEYKIRNDLIQQEEKNRSLQQELYQKQEQVRQLEEDLKNEKQIYFNLVEDVEKYRMFTGEVGVAGAGVQVTLDDSSYIPEGENVNNYIVHESHVFKVVNELLIAGASAVSINGQRLSHNSYIFCNGPVITVDGNQFPAPFVISAIGDPDVLVPALNISGGTVEQLAFDNIVVTLEKRDSVVMNPLLRDGNSS</sequence>
<evidence type="ECO:0000313" key="4">
    <source>
        <dbReference type="Proteomes" id="UP000448867"/>
    </source>
</evidence>
<dbReference type="AlphaFoldDB" id="A0A7X2LYN0"/>
<dbReference type="Pfam" id="PF05949">
    <property type="entry name" value="DUF881"/>
    <property type="match status" value="1"/>
</dbReference>
<dbReference type="Gene3D" id="3.30.70.1880">
    <property type="entry name" value="Protein of unknown function DUF881"/>
    <property type="match status" value="1"/>
</dbReference>
<dbReference type="Proteomes" id="UP000448867">
    <property type="component" value="Unassembled WGS sequence"/>
</dbReference>
<comment type="similarity">
    <text evidence="1">Belongs to the UPF0749 family.</text>
</comment>
<proteinExistence type="inferred from homology"/>
<evidence type="ECO:0000313" key="3">
    <source>
        <dbReference type="EMBL" id="MRX70804.1"/>
    </source>
</evidence>
<evidence type="ECO:0000256" key="2">
    <source>
        <dbReference type="SAM" id="Coils"/>
    </source>
</evidence>
<protein>
    <submittedName>
        <fullName evidence="3">DUF881 domain-containing protein</fullName>
    </submittedName>
</protein>
<keyword evidence="2" id="KW-0175">Coiled coil</keyword>
<keyword evidence="4" id="KW-1185">Reference proteome</keyword>
<gene>
    <name evidence="3" type="ORF">GJU40_01315</name>
</gene>